<dbReference type="AlphaFoldDB" id="A0A8K0ADH2"/>
<dbReference type="PANTHER" id="PTHR35268:SF1">
    <property type="entry name" value="UBIQUINOL-CYTOCHROME-C REDUCTASE COMPLEX ASSEMBLY FACTOR 4"/>
    <property type="match status" value="1"/>
</dbReference>
<evidence type="ECO:0000256" key="1">
    <source>
        <dbReference type="SAM" id="MobiDB-lite"/>
    </source>
</evidence>
<feature type="transmembrane region" description="Helical" evidence="2">
    <location>
        <begin position="130"/>
        <end position="149"/>
    </location>
</feature>
<keyword evidence="2" id="KW-0472">Membrane</keyword>
<keyword evidence="4" id="KW-1185">Reference proteome</keyword>
<evidence type="ECO:0000313" key="4">
    <source>
        <dbReference type="Proteomes" id="UP000838412"/>
    </source>
</evidence>
<keyword evidence="2" id="KW-1133">Transmembrane helix</keyword>
<keyword evidence="2" id="KW-0812">Transmembrane</keyword>
<dbReference type="PANTHER" id="PTHR35268">
    <property type="entry name" value="PROTEIN CCSMST1"/>
    <property type="match status" value="1"/>
</dbReference>
<name>A0A8K0ADH2_BRALA</name>
<protein>
    <submittedName>
        <fullName evidence="3">Hypp5085 protein</fullName>
    </submittedName>
</protein>
<dbReference type="InterPro" id="IPR029160">
    <property type="entry name" value="UQCC4"/>
</dbReference>
<reference evidence="3" key="1">
    <citation type="submission" date="2022-01" db="EMBL/GenBank/DDBJ databases">
        <authorList>
            <person name="Braso-Vives M."/>
        </authorList>
    </citation>
    <scope>NUCLEOTIDE SEQUENCE</scope>
</reference>
<dbReference type="Proteomes" id="UP000838412">
    <property type="component" value="Chromosome 9"/>
</dbReference>
<dbReference type="Pfam" id="PF15013">
    <property type="entry name" value="CCSMST1"/>
    <property type="match status" value="1"/>
</dbReference>
<proteinExistence type="predicted"/>
<dbReference type="OrthoDB" id="5783753at2759"/>
<sequence>MATQIPNRSMRVFKAKITSCRSKTPDQTTYDRNVETLARKSFNLAAIFSSFTAQARGNRGASRLFQRLLHTKLLPKCQSLSTSAARCAQKTEEPPVEEDPGPVKFTTSKGAQWRVAQTMNLNRHRPVRKIVPVSLTLTAILLYFCVFRKETWLDDELDKNLYARMPGLLPSDEDDSVAISEGQDMATTNTPST</sequence>
<dbReference type="EMBL" id="OV696694">
    <property type="protein sequence ID" value="CAH1273332.1"/>
    <property type="molecule type" value="Genomic_DNA"/>
</dbReference>
<gene>
    <name evidence="3" type="primary">Hypp5085</name>
    <name evidence="3" type="ORF">BLAG_LOCUS24699</name>
</gene>
<accession>A0A8K0ADH2</accession>
<evidence type="ECO:0000256" key="2">
    <source>
        <dbReference type="SAM" id="Phobius"/>
    </source>
</evidence>
<feature type="region of interest" description="Disordered" evidence="1">
    <location>
        <begin position="172"/>
        <end position="193"/>
    </location>
</feature>
<organism evidence="3 4">
    <name type="scientific">Branchiostoma lanceolatum</name>
    <name type="common">Common lancelet</name>
    <name type="synonym">Amphioxus lanceolatum</name>
    <dbReference type="NCBI Taxonomy" id="7740"/>
    <lineage>
        <taxon>Eukaryota</taxon>
        <taxon>Metazoa</taxon>
        <taxon>Chordata</taxon>
        <taxon>Cephalochordata</taxon>
        <taxon>Leptocardii</taxon>
        <taxon>Amphioxiformes</taxon>
        <taxon>Branchiostomatidae</taxon>
        <taxon>Branchiostoma</taxon>
    </lineage>
</organism>
<evidence type="ECO:0000313" key="3">
    <source>
        <dbReference type="EMBL" id="CAH1273332.1"/>
    </source>
</evidence>